<dbReference type="HOGENOM" id="CLU_103773_0_1_6"/>
<proteinExistence type="predicted"/>
<reference evidence="1 2" key="1">
    <citation type="submission" date="2014-07" db="EMBL/GenBank/DDBJ databases">
        <title>Comparative analysis of Nitrosococcus oceani genome inventories of strains from Pacific and Atlantic gyres.</title>
        <authorList>
            <person name="Lim C.K."/>
            <person name="Wang L."/>
            <person name="Sayavedra-Soto L.A."/>
            <person name="Klotz M.G."/>
        </authorList>
    </citation>
    <scope>NUCLEOTIDE SEQUENCE [LARGE SCALE GENOMIC DNA]</scope>
    <source>
        <strain evidence="1 2">C-27</strain>
    </source>
</reference>
<protein>
    <recommendedName>
        <fullName evidence="3">Heme-binding protein</fullName>
    </recommendedName>
</protein>
<dbReference type="Gene3D" id="3.30.450.150">
    <property type="entry name" value="Haem-degrading domain"/>
    <property type="match status" value="1"/>
</dbReference>
<dbReference type="InterPro" id="IPR052517">
    <property type="entry name" value="GlcG_carb_metab_protein"/>
</dbReference>
<dbReference type="AlphaFoldDB" id="A0A0E2YZX1"/>
<sequence>MMNKVISNIRVLSCLIILGWGLIINPDRLVLAEELPQQSVLPLELANKAALAAVKHCKKEGYRVSATVVDGAGVIKALLRADGAGAHTVDSSQRKAYTAASLRESTQKLALLIARKPEIQALRDMNESILILGGGLPIKIEGEVIGGIGVGGAPGAALDENCARAGLEILGADLYQEKN</sequence>
<dbReference type="Pfam" id="PF03928">
    <property type="entry name" value="HbpS-like"/>
    <property type="match status" value="1"/>
</dbReference>
<dbReference type="InterPro" id="IPR038084">
    <property type="entry name" value="PduO/GlcC-like_sf"/>
</dbReference>
<dbReference type="SUPFAM" id="SSF143744">
    <property type="entry name" value="GlcG-like"/>
    <property type="match status" value="1"/>
</dbReference>
<gene>
    <name evidence="1" type="ORF">IB75_11445</name>
</gene>
<dbReference type="OrthoDB" id="7020894at2"/>
<dbReference type="Proteomes" id="UP000028839">
    <property type="component" value="Unassembled WGS sequence"/>
</dbReference>
<dbReference type="InterPro" id="IPR005624">
    <property type="entry name" value="PduO/GlcC-like"/>
</dbReference>
<name>A0A0E2YZX1_9GAMM</name>
<comment type="caution">
    <text evidence="1">The sequence shown here is derived from an EMBL/GenBank/DDBJ whole genome shotgun (WGS) entry which is preliminary data.</text>
</comment>
<dbReference type="EMBL" id="JPGN01000070">
    <property type="protein sequence ID" value="KFI18908.1"/>
    <property type="molecule type" value="Genomic_DNA"/>
</dbReference>
<evidence type="ECO:0000313" key="1">
    <source>
        <dbReference type="EMBL" id="KFI18908.1"/>
    </source>
</evidence>
<dbReference type="PANTHER" id="PTHR34309">
    <property type="entry name" value="SLR1406 PROTEIN"/>
    <property type="match status" value="1"/>
</dbReference>
<dbReference type="PANTHER" id="PTHR34309:SF10">
    <property type="entry name" value="SLR1406 PROTEIN"/>
    <property type="match status" value="1"/>
</dbReference>
<evidence type="ECO:0008006" key="3">
    <source>
        <dbReference type="Google" id="ProtNLM"/>
    </source>
</evidence>
<organism evidence="1 2">
    <name type="scientific">Nitrosococcus oceani C-27</name>
    <dbReference type="NCBI Taxonomy" id="314279"/>
    <lineage>
        <taxon>Bacteria</taxon>
        <taxon>Pseudomonadati</taxon>
        <taxon>Pseudomonadota</taxon>
        <taxon>Gammaproteobacteria</taxon>
        <taxon>Chromatiales</taxon>
        <taxon>Chromatiaceae</taxon>
        <taxon>Nitrosococcus</taxon>
    </lineage>
</organism>
<evidence type="ECO:0000313" key="2">
    <source>
        <dbReference type="Proteomes" id="UP000028839"/>
    </source>
</evidence>
<accession>A0A0E2YZX1</accession>